<dbReference type="InterPro" id="IPR036291">
    <property type="entry name" value="NAD(P)-bd_dom_sf"/>
</dbReference>
<organism evidence="3 4">
    <name type="scientific">Periplaneta americana</name>
    <name type="common">American cockroach</name>
    <name type="synonym">Blatta americana</name>
    <dbReference type="NCBI Taxonomy" id="6978"/>
    <lineage>
        <taxon>Eukaryota</taxon>
        <taxon>Metazoa</taxon>
        <taxon>Ecdysozoa</taxon>
        <taxon>Arthropoda</taxon>
        <taxon>Hexapoda</taxon>
        <taxon>Insecta</taxon>
        <taxon>Pterygota</taxon>
        <taxon>Neoptera</taxon>
        <taxon>Polyneoptera</taxon>
        <taxon>Dictyoptera</taxon>
        <taxon>Blattodea</taxon>
        <taxon>Blattoidea</taxon>
        <taxon>Blattidae</taxon>
        <taxon>Blattinae</taxon>
        <taxon>Periplaneta</taxon>
    </lineage>
</organism>
<evidence type="ECO:0000256" key="1">
    <source>
        <dbReference type="ARBA" id="ARBA00006484"/>
    </source>
</evidence>
<reference evidence="3 4" key="1">
    <citation type="journal article" date="2022" name="Allergy">
        <title>Genome assembly and annotation of Periplaneta americana reveal a comprehensive cockroach allergen profile.</title>
        <authorList>
            <person name="Wang L."/>
            <person name="Xiong Q."/>
            <person name="Saelim N."/>
            <person name="Wang L."/>
            <person name="Nong W."/>
            <person name="Wan A.T."/>
            <person name="Shi M."/>
            <person name="Liu X."/>
            <person name="Cao Q."/>
            <person name="Hui J.H.L."/>
            <person name="Sookrung N."/>
            <person name="Leung T.F."/>
            <person name="Tungtrongchitr A."/>
            <person name="Tsui S.K.W."/>
        </authorList>
    </citation>
    <scope>NUCLEOTIDE SEQUENCE [LARGE SCALE GENOMIC DNA]</scope>
    <source>
        <strain evidence="3">PWHHKU_190912</strain>
    </source>
</reference>
<evidence type="ECO:0000313" key="3">
    <source>
        <dbReference type="EMBL" id="KAJ4439978.1"/>
    </source>
</evidence>
<dbReference type="Gene3D" id="3.40.50.720">
    <property type="entry name" value="NAD(P)-binding Rossmann-like Domain"/>
    <property type="match status" value="1"/>
</dbReference>
<comment type="caution">
    <text evidence="3">The sequence shown here is derived from an EMBL/GenBank/DDBJ whole genome shotgun (WGS) entry which is preliminary data.</text>
</comment>
<keyword evidence="2" id="KW-0560">Oxidoreductase</keyword>
<dbReference type="InterPro" id="IPR002347">
    <property type="entry name" value="SDR_fam"/>
</dbReference>
<dbReference type="Proteomes" id="UP001148838">
    <property type="component" value="Unassembled WGS sequence"/>
</dbReference>
<comment type="similarity">
    <text evidence="1">Belongs to the short-chain dehydrogenases/reductases (SDR) family.</text>
</comment>
<dbReference type="SUPFAM" id="SSF51735">
    <property type="entry name" value="NAD(P)-binding Rossmann-fold domains"/>
    <property type="match status" value="1"/>
</dbReference>
<evidence type="ECO:0000256" key="2">
    <source>
        <dbReference type="ARBA" id="ARBA00023002"/>
    </source>
</evidence>
<evidence type="ECO:0000313" key="4">
    <source>
        <dbReference type="Proteomes" id="UP001148838"/>
    </source>
</evidence>
<dbReference type="PRINTS" id="PR00081">
    <property type="entry name" value="GDHRDH"/>
</dbReference>
<dbReference type="PANTHER" id="PTHR24322:SF736">
    <property type="entry name" value="RETINOL DEHYDROGENASE 10"/>
    <property type="match status" value="1"/>
</dbReference>
<dbReference type="Pfam" id="PF00106">
    <property type="entry name" value="adh_short"/>
    <property type="match status" value="1"/>
</dbReference>
<sequence>MSPGSSTKLALKRMEGKPRKNLNQVTGAASSIGRQLALQLSGLGCNVICVDSDAEGNMRTVQVIVKQGYKAQAHTCDVTDNTAVEVLAKNVGYVDILINSAGVIYFDPILKTQQAMVSKVLDINVASHFVMIRNFLPQMLERNKGHIVGIASCSGLLGVSNAALYSCSKFAVVVQATIELRIPPLDVEDGIRQIVQGILQERSMFTVPNHMLALINIGRQKAYAYVNMWASVVDDCFIGPYLLPSPLNGNQYYNFQSALPDLLDNVPLAIRRRM</sequence>
<protein>
    <submittedName>
        <fullName evidence="3">Uncharacterized protein</fullName>
    </submittedName>
</protein>
<keyword evidence="4" id="KW-1185">Reference proteome</keyword>
<dbReference type="PANTHER" id="PTHR24322">
    <property type="entry name" value="PKSB"/>
    <property type="match status" value="1"/>
</dbReference>
<proteinExistence type="inferred from homology"/>
<name>A0ABQ8T0F9_PERAM</name>
<accession>A0ABQ8T0F9</accession>
<gene>
    <name evidence="3" type="ORF">ANN_08109</name>
</gene>
<dbReference type="EMBL" id="JAJSOF020000017">
    <property type="protein sequence ID" value="KAJ4439978.1"/>
    <property type="molecule type" value="Genomic_DNA"/>
</dbReference>